<reference evidence="6 7" key="1">
    <citation type="submission" date="2020-05" db="EMBL/GenBank/DDBJ databases">
        <title>Aquincola sp. isolate from soil.</title>
        <authorList>
            <person name="Han J."/>
            <person name="Kim D.-U."/>
        </authorList>
    </citation>
    <scope>NUCLEOTIDE SEQUENCE [LARGE SCALE GENOMIC DNA]</scope>
    <source>
        <strain evidence="6 7">S2</strain>
    </source>
</reference>
<proteinExistence type="inferred from homology"/>
<dbReference type="PRINTS" id="PR00039">
    <property type="entry name" value="HTHLYSR"/>
</dbReference>
<dbReference type="EMBL" id="JABRWJ010000001">
    <property type="protein sequence ID" value="NRF65450.1"/>
    <property type="molecule type" value="Genomic_DNA"/>
</dbReference>
<sequence length="316" mass="33632">MIASMTPAPASTGLDWDDLRIALAIAESGTLSGAAISLHISHPTLSRRLQRMERRLGTRLFERMPIGLRPTTAGEEVRELALRLRDDIAALERHIGGRDEGNVGTVRLTAPDAVSEYLLPNVLRTLCSTHPQLQIDLLVSNDVLPLARRTADIALRVTSKPAESLRGRQVGAVAMAVYASRQLLPRDRQALPGAPWIGFDASLACSGPGVWLARNVPESAVRFRANTLLGAAQAVKSGIGFGVLPCFVGQSLAGVDQVGEPISELSQPLWLLMHADTASIPRVRAASAALAAEIKKASGLLTGYGSSERDQAAQHA</sequence>
<evidence type="ECO:0000256" key="4">
    <source>
        <dbReference type="ARBA" id="ARBA00023163"/>
    </source>
</evidence>
<dbReference type="InterPro" id="IPR036390">
    <property type="entry name" value="WH_DNA-bd_sf"/>
</dbReference>
<dbReference type="InterPro" id="IPR000847">
    <property type="entry name" value="LysR_HTH_N"/>
</dbReference>
<dbReference type="Gene3D" id="3.40.190.290">
    <property type="match status" value="1"/>
</dbReference>
<evidence type="ECO:0000256" key="2">
    <source>
        <dbReference type="ARBA" id="ARBA00023015"/>
    </source>
</evidence>
<dbReference type="SUPFAM" id="SSF53850">
    <property type="entry name" value="Periplasmic binding protein-like II"/>
    <property type="match status" value="1"/>
</dbReference>
<dbReference type="SUPFAM" id="SSF46785">
    <property type="entry name" value="Winged helix' DNA-binding domain"/>
    <property type="match status" value="1"/>
</dbReference>
<protein>
    <submittedName>
        <fullName evidence="6">LysR family transcriptional regulator</fullName>
    </submittedName>
</protein>
<dbReference type="Pfam" id="PF00126">
    <property type="entry name" value="HTH_1"/>
    <property type="match status" value="1"/>
</dbReference>
<organism evidence="6 7">
    <name type="scientific">Pseudaquabacterium terrae</name>
    <dbReference type="NCBI Taxonomy" id="2732868"/>
    <lineage>
        <taxon>Bacteria</taxon>
        <taxon>Pseudomonadati</taxon>
        <taxon>Pseudomonadota</taxon>
        <taxon>Betaproteobacteria</taxon>
        <taxon>Burkholderiales</taxon>
        <taxon>Sphaerotilaceae</taxon>
        <taxon>Pseudaquabacterium</taxon>
    </lineage>
</organism>
<evidence type="ECO:0000256" key="1">
    <source>
        <dbReference type="ARBA" id="ARBA00009437"/>
    </source>
</evidence>
<keyword evidence="4" id="KW-0804">Transcription</keyword>
<comment type="similarity">
    <text evidence="1">Belongs to the LysR transcriptional regulatory family.</text>
</comment>
<evidence type="ECO:0000259" key="5">
    <source>
        <dbReference type="PROSITE" id="PS50931"/>
    </source>
</evidence>
<keyword evidence="7" id="KW-1185">Reference proteome</keyword>
<accession>A0ABX2E936</accession>
<dbReference type="Pfam" id="PF03466">
    <property type="entry name" value="LysR_substrate"/>
    <property type="match status" value="1"/>
</dbReference>
<dbReference type="InterPro" id="IPR005119">
    <property type="entry name" value="LysR_subst-bd"/>
</dbReference>
<feature type="domain" description="HTH lysR-type" evidence="5">
    <location>
        <begin position="14"/>
        <end position="71"/>
    </location>
</feature>
<evidence type="ECO:0000313" key="6">
    <source>
        <dbReference type="EMBL" id="NRF65450.1"/>
    </source>
</evidence>
<dbReference type="PANTHER" id="PTHR30579:SF3">
    <property type="entry name" value="TRANSCRIPTIONAL REGULATORY PROTEIN"/>
    <property type="match status" value="1"/>
</dbReference>
<dbReference type="InterPro" id="IPR050176">
    <property type="entry name" value="LTTR"/>
</dbReference>
<dbReference type="PANTHER" id="PTHR30579">
    <property type="entry name" value="TRANSCRIPTIONAL REGULATOR"/>
    <property type="match status" value="1"/>
</dbReference>
<dbReference type="PROSITE" id="PS50931">
    <property type="entry name" value="HTH_LYSR"/>
    <property type="match status" value="1"/>
</dbReference>
<dbReference type="Proteomes" id="UP000737171">
    <property type="component" value="Unassembled WGS sequence"/>
</dbReference>
<dbReference type="Gene3D" id="1.10.10.10">
    <property type="entry name" value="Winged helix-like DNA-binding domain superfamily/Winged helix DNA-binding domain"/>
    <property type="match status" value="1"/>
</dbReference>
<dbReference type="InterPro" id="IPR036388">
    <property type="entry name" value="WH-like_DNA-bd_sf"/>
</dbReference>
<evidence type="ECO:0000313" key="7">
    <source>
        <dbReference type="Proteomes" id="UP000737171"/>
    </source>
</evidence>
<evidence type="ECO:0000256" key="3">
    <source>
        <dbReference type="ARBA" id="ARBA00023125"/>
    </source>
</evidence>
<keyword evidence="2" id="KW-0805">Transcription regulation</keyword>
<comment type="caution">
    <text evidence="6">The sequence shown here is derived from an EMBL/GenBank/DDBJ whole genome shotgun (WGS) entry which is preliminary data.</text>
</comment>
<gene>
    <name evidence="6" type="ORF">HLB44_00485</name>
</gene>
<name>A0ABX2E936_9BURK</name>
<keyword evidence="3" id="KW-0238">DNA-binding</keyword>